<reference evidence="8" key="2">
    <citation type="submission" date="2023-05" db="EMBL/GenBank/DDBJ databases">
        <authorList>
            <person name="Schelkunov M.I."/>
        </authorList>
    </citation>
    <scope>NUCLEOTIDE SEQUENCE</scope>
    <source>
        <strain evidence="8">Hsosn_3</strain>
        <tissue evidence="8">Leaf</tissue>
    </source>
</reference>
<dbReference type="PANTHER" id="PTHR10438:SF463">
    <property type="entry name" value="THIOREDOXIN"/>
    <property type="match status" value="1"/>
</dbReference>
<evidence type="ECO:0000313" key="9">
    <source>
        <dbReference type="Proteomes" id="UP001237642"/>
    </source>
</evidence>
<dbReference type="Proteomes" id="UP001237642">
    <property type="component" value="Unassembled WGS sequence"/>
</dbReference>
<dbReference type="PROSITE" id="PS51352">
    <property type="entry name" value="THIOREDOXIN_2"/>
    <property type="match status" value="1"/>
</dbReference>
<dbReference type="SUPFAM" id="SSF52833">
    <property type="entry name" value="Thioredoxin-like"/>
    <property type="match status" value="1"/>
</dbReference>
<evidence type="ECO:0000256" key="5">
    <source>
        <dbReference type="ARBA" id="ARBA00038353"/>
    </source>
</evidence>
<dbReference type="PRINTS" id="PR00421">
    <property type="entry name" value="THIOREDOXIN"/>
</dbReference>
<protein>
    <submittedName>
        <fullName evidence="8">Monodehydroascorbate reductase (NADH)</fullName>
    </submittedName>
</protein>
<evidence type="ECO:0000259" key="7">
    <source>
        <dbReference type="PROSITE" id="PS51352"/>
    </source>
</evidence>
<evidence type="ECO:0000256" key="2">
    <source>
        <dbReference type="ARBA" id="ARBA00022982"/>
    </source>
</evidence>
<dbReference type="FunFam" id="3.40.30.10:FF:000104">
    <property type="entry name" value="Thioredoxin"/>
    <property type="match status" value="1"/>
</dbReference>
<comment type="caution">
    <text evidence="8">The sequence shown here is derived from an EMBL/GenBank/DDBJ whole genome shotgun (WGS) entry which is preliminary data.</text>
</comment>
<dbReference type="InterPro" id="IPR013766">
    <property type="entry name" value="Thioredoxin_domain"/>
</dbReference>
<keyword evidence="2" id="KW-0249">Electron transport</keyword>
<dbReference type="InterPro" id="IPR036249">
    <property type="entry name" value="Thioredoxin-like_sf"/>
</dbReference>
<evidence type="ECO:0000313" key="8">
    <source>
        <dbReference type="EMBL" id="KAK1381290.1"/>
    </source>
</evidence>
<dbReference type="Gene3D" id="3.40.30.10">
    <property type="entry name" value="Glutaredoxin"/>
    <property type="match status" value="1"/>
</dbReference>
<feature type="domain" description="Thioredoxin" evidence="7">
    <location>
        <begin position="1"/>
        <end position="133"/>
    </location>
</feature>
<name>A0AAD8I9G8_9APIA</name>
<dbReference type="InterPro" id="IPR017937">
    <property type="entry name" value="Thioredoxin_CS"/>
</dbReference>
<reference evidence="8" key="1">
    <citation type="submission" date="2023-02" db="EMBL/GenBank/DDBJ databases">
        <title>Genome of toxic invasive species Heracleum sosnowskyi carries increased number of genes despite the absence of recent whole-genome duplications.</title>
        <authorList>
            <person name="Schelkunov M."/>
            <person name="Shtratnikova V."/>
            <person name="Makarenko M."/>
            <person name="Klepikova A."/>
            <person name="Omelchenko D."/>
            <person name="Novikova G."/>
            <person name="Obukhova E."/>
            <person name="Bogdanov V."/>
            <person name="Penin A."/>
            <person name="Logacheva M."/>
        </authorList>
    </citation>
    <scope>NUCLEOTIDE SEQUENCE</scope>
    <source>
        <strain evidence="8">Hsosn_3</strain>
        <tissue evidence="8">Leaf</tissue>
    </source>
</reference>
<dbReference type="EMBL" id="JAUIZM010000006">
    <property type="protein sequence ID" value="KAK1381290.1"/>
    <property type="molecule type" value="Genomic_DNA"/>
</dbReference>
<evidence type="ECO:0000256" key="4">
    <source>
        <dbReference type="ARBA" id="ARBA00023284"/>
    </source>
</evidence>
<keyword evidence="1" id="KW-0813">Transport</keyword>
<dbReference type="PROSITE" id="PS00194">
    <property type="entry name" value="THIOREDOXIN_1"/>
    <property type="match status" value="1"/>
</dbReference>
<dbReference type="AlphaFoldDB" id="A0AAD8I9G8"/>
<evidence type="ECO:0000256" key="1">
    <source>
        <dbReference type="ARBA" id="ARBA00022448"/>
    </source>
</evidence>
<proteinExistence type="inferred from homology"/>
<keyword evidence="4" id="KW-0676">Redox-active center</keyword>
<comment type="similarity">
    <text evidence="5">Belongs to the thioredoxin family. Plant H-type subfamily.</text>
</comment>
<dbReference type="InterPro" id="IPR050620">
    <property type="entry name" value="Thioredoxin_H-type-like"/>
</dbReference>
<keyword evidence="9" id="KW-1185">Reference proteome</keyword>
<gene>
    <name evidence="8" type="ORF">POM88_028034</name>
</gene>
<evidence type="ECO:0000256" key="3">
    <source>
        <dbReference type="ARBA" id="ARBA00023157"/>
    </source>
</evidence>
<dbReference type="Pfam" id="PF00085">
    <property type="entry name" value="Thioredoxin"/>
    <property type="match status" value="1"/>
</dbReference>
<dbReference type="CDD" id="cd02947">
    <property type="entry name" value="TRX_family"/>
    <property type="match status" value="1"/>
</dbReference>
<evidence type="ECO:0000256" key="6">
    <source>
        <dbReference type="ARBA" id="ARBA00056195"/>
    </source>
</evidence>
<keyword evidence="3" id="KW-1015">Disulfide bond</keyword>
<sequence length="133" mass="14968">MGVRHSSVFASTDGGNRYISPKKSGQVISFHSSATWKSHFEASKRTNKLMVIDFTASWCGPCHMMEPILRDFAATYVDVEFIKIDVDELDDVAREYGVQAMPTFILMKKGKEIDKFVGAKKDGLQKKIEQNMA</sequence>
<accession>A0AAD8I9G8</accession>
<dbReference type="PANTHER" id="PTHR10438">
    <property type="entry name" value="THIOREDOXIN"/>
    <property type="match status" value="1"/>
</dbReference>
<organism evidence="8 9">
    <name type="scientific">Heracleum sosnowskyi</name>
    <dbReference type="NCBI Taxonomy" id="360622"/>
    <lineage>
        <taxon>Eukaryota</taxon>
        <taxon>Viridiplantae</taxon>
        <taxon>Streptophyta</taxon>
        <taxon>Embryophyta</taxon>
        <taxon>Tracheophyta</taxon>
        <taxon>Spermatophyta</taxon>
        <taxon>Magnoliopsida</taxon>
        <taxon>eudicotyledons</taxon>
        <taxon>Gunneridae</taxon>
        <taxon>Pentapetalae</taxon>
        <taxon>asterids</taxon>
        <taxon>campanulids</taxon>
        <taxon>Apiales</taxon>
        <taxon>Apiaceae</taxon>
        <taxon>Apioideae</taxon>
        <taxon>apioid superclade</taxon>
        <taxon>Tordylieae</taxon>
        <taxon>Tordyliinae</taxon>
        <taxon>Heracleum</taxon>
    </lineage>
</organism>
<comment type="function">
    <text evidence="6">Participates in various redox reactions through the reversible oxidation of the active center dithiol to a disulfide. The H form is known to activate a number of cytosolic enzymes.</text>
</comment>
<dbReference type="GO" id="GO:0016671">
    <property type="term" value="F:oxidoreductase activity, acting on a sulfur group of donors, disulfide as acceptor"/>
    <property type="evidence" value="ECO:0007669"/>
    <property type="project" value="UniProtKB-ARBA"/>
</dbReference>